<accession>A0A8A0RKY2</accession>
<reference evidence="3" key="1">
    <citation type="submission" date="2020-07" db="EMBL/GenBank/DDBJ databases">
        <title>Koleobacter methoxysyntrophicus gen. nov., sp. nov., a novel anaerobic bacterium isolated from deep subsurface oil field and proposal of Koleobacterales ord. nov. in the phylum Firmicutes.</title>
        <authorList>
            <person name="Sakamoto S."/>
            <person name="Tamaki H."/>
        </authorList>
    </citation>
    <scope>NUCLEOTIDE SEQUENCE</scope>
    <source>
        <strain evidence="3">NRmbB1</strain>
    </source>
</reference>
<evidence type="ECO:0000259" key="2">
    <source>
        <dbReference type="Pfam" id="PF26514"/>
    </source>
</evidence>
<feature type="transmembrane region" description="Helical" evidence="1">
    <location>
        <begin position="158"/>
        <end position="179"/>
    </location>
</feature>
<protein>
    <recommendedName>
        <fullName evidence="2">DUF8173 domain-containing protein</fullName>
    </recommendedName>
</protein>
<dbReference type="InterPro" id="IPR058486">
    <property type="entry name" value="DUF8173"/>
</dbReference>
<feature type="transmembrane region" description="Helical" evidence="1">
    <location>
        <begin position="28"/>
        <end position="50"/>
    </location>
</feature>
<name>A0A8A0RKY2_9FIRM</name>
<sequence length="305" mass="32537">MRLQISLKKIRGTGGGNRMGFYNNKKTLVILSVTAVILLTLTGFVMAASFDNDEIFNLGGDVVVPEGTHLSGDAVAILGSVTVKGRVSGDAVAIIGDVRVDGEVSGDAVAIGGRVIIKEGAKVRGRIVQIGPGMHINLGDKGINMAVHRNLLGRFFSFHFRFINLITTFALGALTVALFPNQVNLVSDNVDINIGRRVIIGLLTLILLPLLLFMTALTIIGIPLIPVIILIFAAAAFLGYIGISLFIGRKIEDTAKWNTSVFLELFLGIAVLWLVKQIPFIGFIVGFGTLIVGLGVALDTRFGTK</sequence>
<dbReference type="Pfam" id="PF26514">
    <property type="entry name" value="DUF8173"/>
    <property type="match status" value="1"/>
</dbReference>
<proteinExistence type="predicted"/>
<keyword evidence="4" id="KW-1185">Reference proteome</keyword>
<dbReference type="AlphaFoldDB" id="A0A8A0RKY2"/>
<dbReference type="KEGG" id="kme:H0A61_00598"/>
<feature type="transmembrane region" description="Helical" evidence="1">
    <location>
        <begin position="199"/>
        <end position="222"/>
    </location>
</feature>
<feature type="domain" description="DUF8173" evidence="2">
    <location>
        <begin position="163"/>
        <end position="298"/>
    </location>
</feature>
<keyword evidence="1" id="KW-0472">Membrane</keyword>
<feature type="transmembrane region" description="Helical" evidence="1">
    <location>
        <begin position="255"/>
        <end position="274"/>
    </location>
</feature>
<dbReference type="EMBL" id="CP059066">
    <property type="protein sequence ID" value="QSQ08278.1"/>
    <property type="molecule type" value="Genomic_DNA"/>
</dbReference>
<organism evidence="3 4">
    <name type="scientific">Koleobacter methoxysyntrophicus</name>
    <dbReference type="NCBI Taxonomy" id="2751313"/>
    <lineage>
        <taxon>Bacteria</taxon>
        <taxon>Bacillati</taxon>
        <taxon>Bacillota</taxon>
        <taxon>Clostridia</taxon>
        <taxon>Koleobacterales</taxon>
        <taxon>Koleobacteraceae</taxon>
        <taxon>Koleobacter</taxon>
    </lineage>
</organism>
<evidence type="ECO:0000313" key="3">
    <source>
        <dbReference type="EMBL" id="QSQ08278.1"/>
    </source>
</evidence>
<evidence type="ECO:0000256" key="1">
    <source>
        <dbReference type="SAM" id="Phobius"/>
    </source>
</evidence>
<keyword evidence="1" id="KW-0812">Transmembrane</keyword>
<dbReference type="Proteomes" id="UP000662904">
    <property type="component" value="Chromosome"/>
</dbReference>
<keyword evidence="1" id="KW-1133">Transmembrane helix</keyword>
<feature type="transmembrane region" description="Helical" evidence="1">
    <location>
        <begin position="228"/>
        <end position="248"/>
    </location>
</feature>
<feature type="transmembrane region" description="Helical" evidence="1">
    <location>
        <begin position="280"/>
        <end position="298"/>
    </location>
</feature>
<gene>
    <name evidence="3" type="ORF">H0A61_00598</name>
</gene>
<evidence type="ECO:0000313" key="4">
    <source>
        <dbReference type="Proteomes" id="UP000662904"/>
    </source>
</evidence>